<name>A0A0F9IPA9_9ZZZZ</name>
<dbReference type="AlphaFoldDB" id="A0A0F9IPA9"/>
<gene>
    <name evidence="1" type="ORF">LCGC14_1554650</name>
</gene>
<evidence type="ECO:0000313" key="1">
    <source>
        <dbReference type="EMBL" id="KKM52776.1"/>
    </source>
</evidence>
<dbReference type="EMBL" id="LAZR01011932">
    <property type="protein sequence ID" value="KKM52776.1"/>
    <property type="molecule type" value="Genomic_DNA"/>
</dbReference>
<organism evidence="1">
    <name type="scientific">marine sediment metagenome</name>
    <dbReference type="NCBI Taxonomy" id="412755"/>
    <lineage>
        <taxon>unclassified sequences</taxon>
        <taxon>metagenomes</taxon>
        <taxon>ecological metagenomes</taxon>
    </lineage>
</organism>
<reference evidence="1" key="1">
    <citation type="journal article" date="2015" name="Nature">
        <title>Complex archaea that bridge the gap between prokaryotes and eukaryotes.</title>
        <authorList>
            <person name="Spang A."/>
            <person name="Saw J.H."/>
            <person name="Jorgensen S.L."/>
            <person name="Zaremba-Niedzwiedzka K."/>
            <person name="Martijn J."/>
            <person name="Lind A.E."/>
            <person name="van Eijk R."/>
            <person name="Schleper C."/>
            <person name="Guy L."/>
            <person name="Ettema T.J."/>
        </authorList>
    </citation>
    <scope>NUCLEOTIDE SEQUENCE</scope>
</reference>
<comment type="caution">
    <text evidence="1">The sequence shown here is derived from an EMBL/GenBank/DDBJ whole genome shotgun (WGS) entry which is preliminary data.</text>
</comment>
<protein>
    <submittedName>
        <fullName evidence="1">Uncharacterized protein</fullName>
    </submittedName>
</protein>
<sequence length="29" mass="3575">MIWLIRKILAFFLIDDTDKSSMHHKSHKY</sequence>
<proteinExistence type="predicted"/>
<accession>A0A0F9IPA9</accession>